<proteinExistence type="predicted"/>
<dbReference type="Proteomes" id="UP000828390">
    <property type="component" value="Unassembled WGS sequence"/>
</dbReference>
<protein>
    <submittedName>
        <fullName evidence="1">Uncharacterized protein</fullName>
    </submittedName>
</protein>
<accession>A0A9D4C9L5</accession>
<reference evidence="1" key="1">
    <citation type="journal article" date="2019" name="bioRxiv">
        <title>The Genome of the Zebra Mussel, Dreissena polymorpha: A Resource for Invasive Species Research.</title>
        <authorList>
            <person name="McCartney M.A."/>
            <person name="Auch B."/>
            <person name="Kono T."/>
            <person name="Mallez S."/>
            <person name="Zhang Y."/>
            <person name="Obille A."/>
            <person name="Becker A."/>
            <person name="Abrahante J.E."/>
            <person name="Garbe J."/>
            <person name="Badalamenti J.P."/>
            <person name="Herman A."/>
            <person name="Mangelson H."/>
            <person name="Liachko I."/>
            <person name="Sullivan S."/>
            <person name="Sone E.D."/>
            <person name="Koren S."/>
            <person name="Silverstein K.A.T."/>
            <person name="Beckman K.B."/>
            <person name="Gohl D.M."/>
        </authorList>
    </citation>
    <scope>NUCLEOTIDE SEQUENCE</scope>
    <source>
        <strain evidence="1">Duluth1</strain>
        <tissue evidence="1">Whole animal</tissue>
    </source>
</reference>
<gene>
    <name evidence="1" type="ORF">DPMN_062964</name>
    <name evidence="2" type="ORF">DPMN_062991</name>
</gene>
<dbReference type="EMBL" id="JAIWYP010000013">
    <property type="protein sequence ID" value="KAH3720071.1"/>
    <property type="molecule type" value="Genomic_DNA"/>
</dbReference>
<dbReference type="AlphaFoldDB" id="A0A9D4C9L5"/>
<name>A0A9D4C9L5_DREPO</name>
<evidence type="ECO:0000313" key="3">
    <source>
        <dbReference type="Proteomes" id="UP000828390"/>
    </source>
</evidence>
<keyword evidence="3" id="KW-1185">Reference proteome</keyword>
<comment type="caution">
    <text evidence="1">The sequence shown here is derived from an EMBL/GenBank/DDBJ whole genome shotgun (WGS) entry which is preliminary data.</text>
</comment>
<organism evidence="1 3">
    <name type="scientific">Dreissena polymorpha</name>
    <name type="common">Zebra mussel</name>
    <name type="synonym">Mytilus polymorpha</name>
    <dbReference type="NCBI Taxonomy" id="45954"/>
    <lineage>
        <taxon>Eukaryota</taxon>
        <taxon>Metazoa</taxon>
        <taxon>Spiralia</taxon>
        <taxon>Lophotrochozoa</taxon>
        <taxon>Mollusca</taxon>
        <taxon>Bivalvia</taxon>
        <taxon>Autobranchia</taxon>
        <taxon>Heteroconchia</taxon>
        <taxon>Euheterodonta</taxon>
        <taxon>Imparidentia</taxon>
        <taxon>Neoheterodontei</taxon>
        <taxon>Myida</taxon>
        <taxon>Dreissenoidea</taxon>
        <taxon>Dreissenidae</taxon>
        <taxon>Dreissena</taxon>
    </lineage>
</organism>
<evidence type="ECO:0000313" key="1">
    <source>
        <dbReference type="EMBL" id="KAH3720071.1"/>
    </source>
</evidence>
<dbReference type="EMBL" id="JAIWYP010000013">
    <property type="protein sequence ID" value="KAH3720098.1"/>
    <property type="molecule type" value="Genomic_DNA"/>
</dbReference>
<sequence>MVQWSLTVYHTAEQTPTVTPSSSPDLDCGISYQSTSQFHRPHSHSVKDCMAGLQFKH</sequence>
<reference evidence="1" key="2">
    <citation type="submission" date="2020-11" db="EMBL/GenBank/DDBJ databases">
        <authorList>
            <person name="McCartney M.A."/>
            <person name="Auch B."/>
            <person name="Kono T."/>
            <person name="Mallez S."/>
            <person name="Becker A."/>
            <person name="Gohl D.M."/>
            <person name="Silverstein K.A.T."/>
            <person name="Koren S."/>
            <person name="Bechman K.B."/>
            <person name="Herman A."/>
            <person name="Abrahante J.E."/>
            <person name="Garbe J."/>
        </authorList>
    </citation>
    <scope>NUCLEOTIDE SEQUENCE</scope>
    <source>
        <strain evidence="1">Duluth1</strain>
        <tissue evidence="1">Whole animal</tissue>
    </source>
</reference>
<evidence type="ECO:0000313" key="2">
    <source>
        <dbReference type="EMBL" id="KAH3720098.1"/>
    </source>
</evidence>